<gene>
    <name evidence="2" type="ORF">M441DRAFT_59570</name>
</gene>
<organism evidence="2 3">
    <name type="scientific">Trichoderma asperellum (strain ATCC 204424 / CBS 433.97 / NBRC 101777)</name>
    <dbReference type="NCBI Taxonomy" id="1042311"/>
    <lineage>
        <taxon>Eukaryota</taxon>
        <taxon>Fungi</taxon>
        <taxon>Dikarya</taxon>
        <taxon>Ascomycota</taxon>
        <taxon>Pezizomycotina</taxon>
        <taxon>Sordariomycetes</taxon>
        <taxon>Hypocreomycetidae</taxon>
        <taxon>Hypocreales</taxon>
        <taxon>Hypocreaceae</taxon>
        <taxon>Trichoderma</taxon>
    </lineage>
</organism>
<reference evidence="2 3" key="1">
    <citation type="submission" date="2016-07" db="EMBL/GenBank/DDBJ databases">
        <title>Multiple horizontal gene transfer events from other fungi enriched the ability of initially mycotrophic Trichoderma (Ascomycota) to feed on dead plant biomass.</title>
        <authorList>
            <consortium name="DOE Joint Genome Institute"/>
            <person name="Aerts A."/>
            <person name="Atanasova L."/>
            <person name="Chenthamara K."/>
            <person name="Zhang J."/>
            <person name="Grujic M."/>
            <person name="Henrissat B."/>
            <person name="Kuo A."/>
            <person name="Salamov A."/>
            <person name="Lipzen A."/>
            <person name="Labutti K."/>
            <person name="Barry K."/>
            <person name="Miao Y."/>
            <person name="Rahimi M.J."/>
            <person name="Shen Q."/>
            <person name="Grigoriev I.V."/>
            <person name="Kubicek C.P."/>
            <person name="Druzhinina I.S."/>
        </authorList>
    </citation>
    <scope>NUCLEOTIDE SEQUENCE [LARGE SCALE GENOMIC DNA]</scope>
    <source>
        <strain evidence="2 3">CBS 433.97</strain>
    </source>
</reference>
<protein>
    <submittedName>
        <fullName evidence="2">Uncharacterized protein</fullName>
    </submittedName>
</protein>
<feature type="region of interest" description="Disordered" evidence="1">
    <location>
        <begin position="67"/>
        <end position="117"/>
    </location>
</feature>
<keyword evidence="3" id="KW-1185">Reference proteome</keyword>
<dbReference type="STRING" id="1042311.A0A2T3Z3Z8"/>
<evidence type="ECO:0000313" key="3">
    <source>
        <dbReference type="Proteomes" id="UP000240493"/>
    </source>
</evidence>
<feature type="non-terminal residue" evidence="2">
    <location>
        <position position="247"/>
    </location>
</feature>
<evidence type="ECO:0000256" key="1">
    <source>
        <dbReference type="SAM" id="MobiDB-lite"/>
    </source>
</evidence>
<evidence type="ECO:0000313" key="2">
    <source>
        <dbReference type="EMBL" id="PTB39541.1"/>
    </source>
</evidence>
<dbReference type="Proteomes" id="UP000240493">
    <property type="component" value="Unassembled WGS sequence"/>
</dbReference>
<accession>A0A2T3Z3Z8</accession>
<dbReference type="EMBL" id="KZ679264">
    <property type="protein sequence ID" value="PTB39541.1"/>
    <property type="molecule type" value="Genomic_DNA"/>
</dbReference>
<sequence>MSRQGPQLEPIPEDEEVELRGGSRHTTPNEFDLLITQALERPCCLSYLNNSMPNIIEAASQASILAPQPRYGNPFEDNNSTYPSTHEHSPPSLPPPSPSSTASFYTAPSSPSPILPDDHSCPQIQNLLAYIRERTQKRLQQTDLSDNFFTKWAIVSTNMYGGVIPPDSKYSVPPFALPSYDGQVRLRFIGKALGLSLTGLTGDIEKFLCRNLFIITCLVFNIVPNPNLIFDDDDGFCCGVNVDRPGG</sequence>
<feature type="compositionally biased region" description="Low complexity" evidence="1">
    <location>
        <begin position="99"/>
        <end position="109"/>
    </location>
</feature>
<feature type="region of interest" description="Disordered" evidence="1">
    <location>
        <begin position="1"/>
        <end position="25"/>
    </location>
</feature>
<name>A0A2T3Z3Z8_TRIA4</name>
<proteinExistence type="predicted"/>
<dbReference type="AlphaFoldDB" id="A0A2T3Z3Z8"/>
<dbReference type="OrthoDB" id="4897468at2759"/>